<accession>A0A8H4QRQ1</accession>
<dbReference type="EMBL" id="JAACJL010000032">
    <property type="protein sequence ID" value="KAF4615991.1"/>
    <property type="molecule type" value="Genomic_DNA"/>
</dbReference>
<sequence>MRSMPRATEKHVWVHLQKPALPDFPSISIRNSYIKKPLYFPPTNIINTFSLSTSGGCSVTPNPSSHLSIRIRSEKIVLPSFVPHTPTHTASVSHKEHYYSLIFITPRLLSKLAGPDIGMRSWTETLTNFNDPL</sequence>
<dbReference type="AlphaFoldDB" id="A0A8H4QRQ1"/>
<evidence type="ECO:0000313" key="2">
    <source>
        <dbReference type="Proteomes" id="UP000521872"/>
    </source>
</evidence>
<name>A0A8H4QRQ1_9AGAR</name>
<proteinExistence type="predicted"/>
<protein>
    <submittedName>
        <fullName evidence="1">Uncharacterized protein</fullName>
    </submittedName>
</protein>
<organism evidence="1 2">
    <name type="scientific">Agrocybe pediades</name>
    <dbReference type="NCBI Taxonomy" id="84607"/>
    <lineage>
        <taxon>Eukaryota</taxon>
        <taxon>Fungi</taxon>
        <taxon>Dikarya</taxon>
        <taxon>Basidiomycota</taxon>
        <taxon>Agaricomycotina</taxon>
        <taxon>Agaricomycetes</taxon>
        <taxon>Agaricomycetidae</taxon>
        <taxon>Agaricales</taxon>
        <taxon>Agaricineae</taxon>
        <taxon>Strophariaceae</taxon>
        <taxon>Agrocybe</taxon>
    </lineage>
</organism>
<reference evidence="1 2" key="1">
    <citation type="submission" date="2019-12" db="EMBL/GenBank/DDBJ databases">
        <authorList>
            <person name="Floudas D."/>
            <person name="Bentzer J."/>
            <person name="Ahren D."/>
            <person name="Johansson T."/>
            <person name="Persson P."/>
            <person name="Tunlid A."/>
        </authorList>
    </citation>
    <scope>NUCLEOTIDE SEQUENCE [LARGE SCALE GENOMIC DNA]</scope>
    <source>
        <strain evidence="1 2">CBS 102.39</strain>
    </source>
</reference>
<evidence type="ECO:0000313" key="1">
    <source>
        <dbReference type="EMBL" id="KAF4615991.1"/>
    </source>
</evidence>
<dbReference type="Proteomes" id="UP000521872">
    <property type="component" value="Unassembled WGS sequence"/>
</dbReference>
<keyword evidence="2" id="KW-1185">Reference proteome</keyword>
<comment type="caution">
    <text evidence="1">The sequence shown here is derived from an EMBL/GenBank/DDBJ whole genome shotgun (WGS) entry which is preliminary data.</text>
</comment>
<gene>
    <name evidence="1" type="ORF">D9613_011470</name>
</gene>